<name>A0A5C5TYM9_9GAMM</name>
<dbReference type="InterPro" id="IPR005358">
    <property type="entry name" value="Puta_zinc/iron-chelating_dom"/>
</dbReference>
<dbReference type="Proteomes" id="UP000315949">
    <property type="component" value="Unassembled WGS sequence"/>
</dbReference>
<dbReference type="AlphaFoldDB" id="A0A5C5TYM9"/>
<reference evidence="2 3" key="1">
    <citation type="submission" date="2019-07" db="EMBL/GenBank/DDBJ databases">
        <title>Luteimonas sp. YD-1 nov., isolated from acidic soil.</title>
        <authorList>
            <person name="Zhou J."/>
        </authorList>
    </citation>
    <scope>NUCLEOTIDE SEQUENCE [LARGE SCALE GENOMIC DNA]</scope>
    <source>
        <strain evidence="2 3">YD-1</strain>
    </source>
</reference>
<feature type="compositionally biased region" description="Basic and acidic residues" evidence="1">
    <location>
        <begin position="165"/>
        <end position="181"/>
    </location>
</feature>
<evidence type="ECO:0000313" key="3">
    <source>
        <dbReference type="Proteomes" id="UP000315949"/>
    </source>
</evidence>
<evidence type="ECO:0000256" key="1">
    <source>
        <dbReference type="SAM" id="MobiDB-lite"/>
    </source>
</evidence>
<feature type="region of interest" description="Disordered" evidence="1">
    <location>
        <begin position="1"/>
        <end position="43"/>
    </location>
</feature>
<evidence type="ECO:0000313" key="2">
    <source>
        <dbReference type="EMBL" id="TWT18767.1"/>
    </source>
</evidence>
<protein>
    <submittedName>
        <fullName evidence="2">YkgJ family cysteine cluster protein</fullName>
    </submittedName>
</protein>
<feature type="region of interest" description="Disordered" evidence="1">
    <location>
        <begin position="165"/>
        <end position="196"/>
    </location>
</feature>
<accession>A0A5C5TYM9</accession>
<feature type="compositionally biased region" description="Pro residues" evidence="1">
    <location>
        <begin position="184"/>
        <end position="196"/>
    </location>
</feature>
<keyword evidence="3" id="KW-1185">Reference proteome</keyword>
<dbReference type="EMBL" id="VOHE01000004">
    <property type="protein sequence ID" value="TWT18767.1"/>
    <property type="molecule type" value="Genomic_DNA"/>
</dbReference>
<comment type="caution">
    <text evidence="2">The sequence shown here is derived from an EMBL/GenBank/DDBJ whole genome shotgun (WGS) entry which is preliminary data.</text>
</comment>
<dbReference type="OrthoDB" id="196483at2"/>
<organism evidence="2 3">
    <name type="scientific">Luteimonas wenzhouensis</name>
    <dbReference type="NCBI Taxonomy" id="2599615"/>
    <lineage>
        <taxon>Bacteria</taxon>
        <taxon>Pseudomonadati</taxon>
        <taxon>Pseudomonadota</taxon>
        <taxon>Gammaproteobacteria</taxon>
        <taxon>Lysobacterales</taxon>
        <taxon>Lysobacteraceae</taxon>
        <taxon>Luteimonas</taxon>
    </lineage>
</organism>
<dbReference type="Pfam" id="PF03692">
    <property type="entry name" value="CxxCxxCC"/>
    <property type="match status" value="1"/>
</dbReference>
<proteinExistence type="predicted"/>
<gene>
    <name evidence="2" type="ORF">FQY79_08960</name>
</gene>
<sequence length="196" mass="21630">MGHRAPGRHSGPGPWRGPGRENRHYRPPCRRGPLARAPPGREKSRPIQILPAAVHPCLSCGACCTRYRVAFHWLESDEVAEGGVPAELTERLDAHRLCMRGTRSEPVRCVALDARIGEYSRCTIHPRRPSVCREVEASWESGRPSRQCDQARIAHGLAPLTAADWRWRDAAGNDDDGRPDDNGDPPPAPRLPPIAA</sequence>